<evidence type="ECO:0000313" key="2">
    <source>
        <dbReference type="EMBL" id="KID70235.1"/>
    </source>
</evidence>
<dbReference type="Proteomes" id="UP000031186">
    <property type="component" value="Unassembled WGS sequence"/>
</dbReference>
<evidence type="ECO:0000313" key="3">
    <source>
        <dbReference type="Proteomes" id="UP000031186"/>
    </source>
</evidence>
<keyword evidence="3" id="KW-1185">Reference proteome</keyword>
<protein>
    <submittedName>
        <fullName evidence="2">Uncharacterized protein</fullName>
    </submittedName>
</protein>
<dbReference type="AlphaFoldDB" id="A0A0B4F809"/>
<feature type="compositionally biased region" description="Polar residues" evidence="1">
    <location>
        <begin position="162"/>
        <end position="179"/>
    </location>
</feature>
<feature type="region of interest" description="Disordered" evidence="1">
    <location>
        <begin position="91"/>
        <end position="146"/>
    </location>
</feature>
<feature type="compositionally biased region" description="Low complexity" evidence="1">
    <location>
        <begin position="131"/>
        <end position="146"/>
    </location>
</feature>
<name>A0A0B4F809_METAF</name>
<gene>
    <name evidence="2" type="ORF">MAN_02749</name>
</gene>
<feature type="region of interest" description="Disordered" evidence="1">
    <location>
        <begin position="158"/>
        <end position="179"/>
    </location>
</feature>
<reference evidence="2 3" key="1">
    <citation type="journal article" date="2014" name="Proc. Natl. Acad. Sci. U.S.A.">
        <title>Trajectory and genomic determinants of fungal-pathogen speciation and host adaptation.</title>
        <authorList>
            <person name="Hu X."/>
            <person name="Xiao G."/>
            <person name="Zheng P."/>
            <person name="Shang Y."/>
            <person name="Su Y."/>
            <person name="Zhang X."/>
            <person name="Liu X."/>
            <person name="Zhan S."/>
            <person name="St Leger R.J."/>
            <person name="Wang C."/>
        </authorList>
    </citation>
    <scope>NUCLEOTIDE SEQUENCE [LARGE SCALE GENOMIC DNA]</scope>
    <source>
        <strain evidence="2 3">ARSEF 549</strain>
    </source>
</reference>
<feature type="non-terminal residue" evidence="2">
    <location>
        <position position="1"/>
    </location>
</feature>
<dbReference type="EMBL" id="AZNF01000002">
    <property type="protein sequence ID" value="KID70235.1"/>
    <property type="molecule type" value="Genomic_DNA"/>
</dbReference>
<dbReference type="HOGENOM" id="CLU_1503768_0_0_1"/>
<dbReference type="VEuPathDB" id="FungiDB:MAN_02749"/>
<accession>A0A0B4F809</accession>
<organism evidence="2 3">
    <name type="scientific">Metarhizium anisopliae (strain ARSEF 549)</name>
    <dbReference type="NCBI Taxonomy" id="3151832"/>
    <lineage>
        <taxon>Eukaryota</taxon>
        <taxon>Fungi</taxon>
        <taxon>Dikarya</taxon>
        <taxon>Ascomycota</taxon>
        <taxon>Pezizomycotina</taxon>
        <taxon>Sordariomycetes</taxon>
        <taxon>Hypocreomycetidae</taxon>
        <taxon>Hypocreales</taxon>
        <taxon>Clavicipitaceae</taxon>
        <taxon>Metarhizium</taxon>
    </lineage>
</organism>
<sequence length="179" mass="19065">MQIKANIHECATPMKICEGMYWHAPIDLFRPCRCGKTARNKDQEQHSDVAQVLAPQKMLFRKAPKTSGTVEPKNQGAVVLGYNSIFKLRWPDRGSPEEGGDIPMEMPTEAPGGLESNFHDSAIGTSPATWATEGSEAHASASSGSAVAARFVGALDAAAPSPSGTQESAMQTEISPRPS</sequence>
<comment type="caution">
    <text evidence="2">The sequence shown here is derived from an EMBL/GenBank/DDBJ whole genome shotgun (WGS) entry which is preliminary data.</text>
</comment>
<proteinExistence type="predicted"/>
<evidence type="ECO:0000256" key="1">
    <source>
        <dbReference type="SAM" id="MobiDB-lite"/>
    </source>
</evidence>